<sequence length="733" mass="84339">MNETEIQNGLCGTFRKCGVEDWLHHFASFANRWEEPFLNSMLDSLKHAELFGEDGWAFMREAEKEGCNEDETFEWVQNVAEHLVEAAKSRSEQGPTTVIQNTPSEPIQSEAIIPPPNRRRSQRLATLARPLFAGENKILLKETSQTAWACAAEFKLVNNEKNRIDNEQKICGGATELIYNDPTRRFVHGLTIEGDVIRLWRFDRCQTCVSDDLDYHREPLPFICFLLFILFAPSTELGFDPTVRRREVEDGGRTVIAYQYQVEGRFFLTQGNPISEDAAYFINSRSTRVWTAKEVFFLPSSEHFNLSEEVYVIKDAYLFEEADLEQDIQRKIFAKLRELDDTNASEGNSTQYYEEAKPYFLEILMDSVVDLSCGSSDPQLDITPDVLTVPAVFTGRSPYSLPKLTEGSQRVSQRDVEKNFKHDPPPPNPIETHRRKHIRTVFKERCQSVYELTDAKAFVRCLRDATKGLMYLRLAGYVHRDISAGNCLWHGHSGTGKIADLEYSRPFDQLSNHDPRMGTPAFMAAEYQSHDYLFLKESVKHRKGRVFTETKSPSQTNIAFVFNFYHDLESIFWVCLWFLVYRPPEVVYTAIQNVDGTFKANLSSLANKYLSCGVGGNSERNNLLLFDRHMDSLQDLLLDGCGYQKCRFLVHMTEVIAIMKEAYTKLENSDPRHWSLQDFEVTWHKEVIQIFQVVLEALPEGPLPVRRIISAEGKRSLVDGESEEQRELKKVKR</sequence>
<dbReference type="Gene3D" id="1.10.510.10">
    <property type="entry name" value="Transferase(Phosphotransferase) domain 1"/>
    <property type="match status" value="1"/>
</dbReference>
<organism evidence="3 4">
    <name type="scientific">Marasmiellus scandens</name>
    <dbReference type="NCBI Taxonomy" id="2682957"/>
    <lineage>
        <taxon>Eukaryota</taxon>
        <taxon>Fungi</taxon>
        <taxon>Dikarya</taxon>
        <taxon>Basidiomycota</taxon>
        <taxon>Agaricomycotina</taxon>
        <taxon>Agaricomycetes</taxon>
        <taxon>Agaricomycetidae</taxon>
        <taxon>Agaricales</taxon>
        <taxon>Marasmiineae</taxon>
        <taxon>Omphalotaceae</taxon>
        <taxon>Marasmiellus</taxon>
    </lineage>
</organism>
<dbReference type="PANTHER" id="PTHR38248">
    <property type="entry name" value="FUNK1 6"/>
    <property type="match status" value="1"/>
</dbReference>
<dbReference type="Proteomes" id="UP001498398">
    <property type="component" value="Unassembled WGS sequence"/>
</dbReference>
<dbReference type="Pfam" id="PF17667">
    <property type="entry name" value="Pkinase_fungal"/>
    <property type="match status" value="1"/>
</dbReference>
<evidence type="ECO:0000313" key="3">
    <source>
        <dbReference type="EMBL" id="KAK7468980.1"/>
    </source>
</evidence>
<protein>
    <recommendedName>
        <fullName evidence="2">Fungal-type protein kinase domain-containing protein</fullName>
    </recommendedName>
</protein>
<dbReference type="EMBL" id="JBANRG010000003">
    <property type="protein sequence ID" value="KAK7468980.1"/>
    <property type="molecule type" value="Genomic_DNA"/>
</dbReference>
<accession>A0ABR1K0D4</accession>
<name>A0ABR1K0D4_9AGAR</name>
<keyword evidence="4" id="KW-1185">Reference proteome</keyword>
<feature type="compositionally biased region" description="Basic and acidic residues" evidence="1">
    <location>
        <begin position="412"/>
        <end position="424"/>
    </location>
</feature>
<comment type="caution">
    <text evidence="3">The sequence shown here is derived from an EMBL/GenBank/DDBJ whole genome shotgun (WGS) entry which is preliminary data.</text>
</comment>
<feature type="region of interest" description="Disordered" evidence="1">
    <location>
        <begin position="407"/>
        <end position="432"/>
    </location>
</feature>
<feature type="compositionally biased region" description="Polar residues" evidence="1">
    <location>
        <begin position="92"/>
        <end position="107"/>
    </location>
</feature>
<reference evidence="3 4" key="1">
    <citation type="submission" date="2024-01" db="EMBL/GenBank/DDBJ databases">
        <title>A draft genome for the cacao thread blight pathogen Marasmiellus scandens.</title>
        <authorList>
            <person name="Baruah I.K."/>
            <person name="Leung J."/>
            <person name="Bukari Y."/>
            <person name="Amoako-Attah I."/>
            <person name="Meinhardt L.W."/>
            <person name="Bailey B.A."/>
            <person name="Cohen S.P."/>
        </authorList>
    </citation>
    <scope>NUCLEOTIDE SEQUENCE [LARGE SCALE GENOMIC DNA]</scope>
    <source>
        <strain evidence="3 4">GH-19</strain>
    </source>
</reference>
<proteinExistence type="predicted"/>
<evidence type="ECO:0000256" key="1">
    <source>
        <dbReference type="SAM" id="MobiDB-lite"/>
    </source>
</evidence>
<dbReference type="InterPro" id="IPR040976">
    <property type="entry name" value="Pkinase_fungal"/>
</dbReference>
<feature type="domain" description="Fungal-type protein kinase" evidence="2">
    <location>
        <begin position="149"/>
        <end position="578"/>
    </location>
</feature>
<evidence type="ECO:0000313" key="4">
    <source>
        <dbReference type="Proteomes" id="UP001498398"/>
    </source>
</evidence>
<evidence type="ECO:0000259" key="2">
    <source>
        <dbReference type="Pfam" id="PF17667"/>
    </source>
</evidence>
<gene>
    <name evidence="3" type="ORF">VKT23_003478</name>
</gene>
<feature type="region of interest" description="Disordered" evidence="1">
    <location>
        <begin position="87"/>
        <end position="121"/>
    </location>
</feature>
<dbReference type="PANTHER" id="PTHR38248:SF2">
    <property type="entry name" value="FUNK1 11"/>
    <property type="match status" value="1"/>
</dbReference>
<dbReference type="InterPro" id="IPR011009">
    <property type="entry name" value="Kinase-like_dom_sf"/>
</dbReference>
<dbReference type="SUPFAM" id="SSF56112">
    <property type="entry name" value="Protein kinase-like (PK-like)"/>
    <property type="match status" value="1"/>
</dbReference>